<comment type="caution">
    <text evidence="4">The sequence shown here is derived from an EMBL/GenBank/DDBJ whole genome shotgun (WGS) entry which is preliminary data.</text>
</comment>
<dbReference type="GO" id="GO:0046872">
    <property type="term" value="F:metal ion binding"/>
    <property type="evidence" value="ECO:0007669"/>
    <property type="project" value="UniProtKB-KW"/>
</dbReference>
<evidence type="ECO:0000256" key="1">
    <source>
        <dbReference type="ARBA" id="ARBA00010211"/>
    </source>
</evidence>
<dbReference type="PANTHER" id="PTHR11820">
    <property type="entry name" value="ACYLPYRUVASE"/>
    <property type="match status" value="1"/>
</dbReference>
<dbReference type="EMBL" id="FOGV01000016">
    <property type="protein sequence ID" value="SES13325.1"/>
    <property type="molecule type" value="Genomic_DNA"/>
</dbReference>
<organism evidence="4 5">
    <name type="scientific">Salisediminibacterium halotolerans</name>
    <dbReference type="NCBI Taxonomy" id="517425"/>
    <lineage>
        <taxon>Bacteria</taxon>
        <taxon>Bacillati</taxon>
        <taxon>Bacillota</taxon>
        <taxon>Bacilli</taxon>
        <taxon>Bacillales</taxon>
        <taxon>Bacillaceae</taxon>
        <taxon>Salisediminibacterium</taxon>
    </lineage>
</organism>
<dbReference type="PANTHER" id="PTHR11820:SF7">
    <property type="entry name" value="ACYLPYRUVASE FAHD1, MITOCHONDRIAL"/>
    <property type="match status" value="1"/>
</dbReference>
<dbReference type="Pfam" id="PF01557">
    <property type="entry name" value="FAA_hydrolase"/>
    <property type="match status" value="1"/>
</dbReference>
<evidence type="ECO:0000256" key="2">
    <source>
        <dbReference type="ARBA" id="ARBA00022723"/>
    </source>
</evidence>
<sequence length="208" mass="22647">MMDVKNIYCVGKNYTKHAEELGSTVPEEPLIFSKPTHSLIKADARHIPLPNDKGAVDYEAEIIIQLSSEYDAAAGAESCIAAMGLGIDFTLRDEQNKLRQEGHPWLTSKGFPNSAAVTDFFPFPGENVMNSSEFSLEINGEIAQIGDPKDMVYKLDDILAHCQQRLGLGAGDLIFTGTPEGVGPVKHGDHLRLLWNGEEHGSLTVALV</sequence>
<dbReference type="InterPro" id="IPR036663">
    <property type="entry name" value="Fumarylacetoacetase_C_sf"/>
</dbReference>
<keyword evidence="5" id="KW-1185">Reference proteome</keyword>
<dbReference type="AlphaFoldDB" id="A0A1H9UV24"/>
<name>A0A1H9UV24_9BACI</name>
<protein>
    <submittedName>
        <fullName evidence="4">2-keto-4-pentenoate hydratase/2-oxohepta-3-ene-1,7-dioic acid hydratase (Catechol pathway)</fullName>
    </submittedName>
</protein>
<gene>
    <name evidence="4" type="ORF">SAMN05444126_11615</name>
</gene>
<evidence type="ECO:0000259" key="3">
    <source>
        <dbReference type="Pfam" id="PF01557"/>
    </source>
</evidence>
<dbReference type="InterPro" id="IPR011234">
    <property type="entry name" value="Fumarylacetoacetase-like_C"/>
</dbReference>
<dbReference type="STRING" id="1464123.SAMN05444126_11615"/>
<dbReference type="SUPFAM" id="SSF56529">
    <property type="entry name" value="FAH"/>
    <property type="match status" value="1"/>
</dbReference>
<dbReference type="Proteomes" id="UP000199318">
    <property type="component" value="Unassembled WGS sequence"/>
</dbReference>
<accession>A0A1H9UV24</accession>
<feature type="domain" description="Fumarylacetoacetase-like C-terminal" evidence="3">
    <location>
        <begin position="7"/>
        <end position="193"/>
    </location>
</feature>
<evidence type="ECO:0000313" key="5">
    <source>
        <dbReference type="Proteomes" id="UP000199318"/>
    </source>
</evidence>
<keyword evidence="2" id="KW-0479">Metal-binding</keyword>
<proteinExistence type="inferred from homology"/>
<dbReference type="Gene3D" id="3.90.850.10">
    <property type="entry name" value="Fumarylacetoacetase-like, C-terminal domain"/>
    <property type="match status" value="1"/>
</dbReference>
<evidence type="ECO:0000313" key="4">
    <source>
        <dbReference type="EMBL" id="SES13325.1"/>
    </source>
</evidence>
<reference evidence="5" key="1">
    <citation type="submission" date="2016-10" db="EMBL/GenBank/DDBJ databases">
        <authorList>
            <person name="de Groot N.N."/>
        </authorList>
    </citation>
    <scope>NUCLEOTIDE SEQUENCE [LARGE SCALE GENOMIC DNA]</scope>
    <source>
        <strain evidence="5">10nlg</strain>
    </source>
</reference>
<dbReference type="OrthoDB" id="9805307at2"/>
<comment type="similarity">
    <text evidence="1">Belongs to the FAH family.</text>
</comment>
<dbReference type="GO" id="GO:0018773">
    <property type="term" value="F:acetylpyruvate hydrolase activity"/>
    <property type="evidence" value="ECO:0007669"/>
    <property type="project" value="TreeGrafter"/>
</dbReference>